<dbReference type="EMBL" id="JBHTMP010000062">
    <property type="protein sequence ID" value="MFD1324935.1"/>
    <property type="molecule type" value="Genomic_DNA"/>
</dbReference>
<gene>
    <name evidence="1" type="ORF">ACFQ4H_28005</name>
</gene>
<organism evidence="1 2">
    <name type="scientific">Micromonospora sonneratiae</name>
    <dbReference type="NCBI Taxonomy" id="1184706"/>
    <lineage>
        <taxon>Bacteria</taxon>
        <taxon>Bacillati</taxon>
        <taxon>Actinomycetota</taxon>
        <taxon>Actinomycetes</taxon>
        <taxon>Micromonosporales</taxon>
        <taxon>Micromonosporaceae</taxon>
        <taxon>Micromonospora</taxon>
    </lineage>
</organism>
<reference evidence="2" key="1">
    <citation type="journal article" date="2019" name="Int. J. Syst. Evol. Microbiol.">
        <title>The Global Catalogue of Microorganisms (GCM) 10K type strain sequencing project: providing services to taxonomists for standard genome sequencing and annotation.</title>
        <authorList>
            <consortium name="The Broad Institute Genomics Platform"/>
            <consortium name="The Broad Institute Genome Sequencing Center for Infectious Disease"/>
            <person name="Wu L."/>
            <person name="Ma J."/>
        </authorList>
    </citation>
    <scope>NUCLEOTIDE SEQUENCE [LARGE SCALE GENOMIC DNA]</scope>
    <source>
        <strain evidence="2">JCM 31037</strain>
    </source>
</reference>
<evidence type="ECO:0000313" key="2">
    <source>
        <dbReference type="Proteomes" id="UP001597260"/>
    </source>
</evidence>
<evidence type="ECO:0000313" key="1">
    <source>
        <dbReference type="EMBL" id="MFD1324935.1"/>
    </source>
</evidence>
<dbReference type="Proteomes" id="UP001597260">
    <property type="component" value="Unassembled WGS sequence"/>
</dbReference>
<dbReference type="RefSeq" id="WP_377576396.1">
    <property type="nucleotide sequence ID" value="NZ_JBHTMP010000062.1"/>
</dbReference>
<sequence length="140" mass="15359">MGTDQMILPDLTQYRLHRTVTDAELDGVAVPGLCAEFYRRDDGGRTATVGRYWHSGRELLMAWGYVDEEHCRYSALRGEDGTWLPATAGCPAVRVLRDLTHPDAPVTGFAVRDPHGRWITWGSLPGVAVDAPDSCPPIGP</sequence>
<comment type="caution">
    <text evidence="1">The sequence shown here is derived from an EMBL/GenBank/DDBJ whole genome shotgun (WGS) entry which is preliminary data.</text>
</comment>
<proteinExistence type="predicted"/>
<keyword evidence="2" id="KW-1185">Reference proteome</keyword>
<accession>A0ABW3YN11</accession>
<name>A0ABW3YN11_9ACTN</name>
<protein>
    <submittedName>
        <fullName evidence="1">Uncharacterized protein</fullName>
    </submittedName>
</protein>